<feature type="region of interest" description="Disordered" evidence="1">
    <location>
        <begin position="21"/>
        <end position="53"/>
    </location>
</feature>
<dbReference type="EMBL" id="RWGY01000013">
    <property type="protein sequence ID" value="TVU24761.1"/>
    <property type="molecule type" value="Genomic_DNA"/>
</dbReference>
<name>A0A5J9UNC1_9POAL</name>
<dbReference type="OrthoDB" id="446074at2759"/>
<dbReference type="Proteomes" id="UP000324897">
    <property type="component" value="Chromosome 2"/>
</dbReference>
<evidence type="ECO:0000313" key="3">
    <source>
        <dbReference type="Proteomes" id="UP000324897"/>
    </source>
</evidence>
<protein>
    <submittedName>
        <fullName evidence="2">Uncharacterized protein</fullName>
    </submittedName>
</protein>
<dbReference type="AlphaFoldDB" id="A0A5J9UNC1"/>
<dbReference type="PANTHER" id="PTHR10410">
    <property type="entry name" value="EUKARYOTIC TRANSLATION INITIATION FACTOR 3 -RELATED"/>
    <property type="match status" value="1"/>
</dbReference>
<keyword evidence="3" id="KW-1185">Reference proteome</keyword>
<evidence type="ECO:0000313" key="2">
    <source>
        <dbReference type="EMBL" id="TVU24761.1"/>
    </source>
</evidence>
<dbReference type="Gramene" id="TVU24761">
    <property type="protein sequence ID" value="TVU24761"/>
    <property type="gene ID" value="EJB05_27217"/>
</dbReference>
<reference evidence="2 3" key="1">
    <citation type="journal article" date="2019" name="Sci. Rep.">
        <title>A high-quality genome of Eragrostis curvula grass provides insights into Poaceae evolution and supports new strategies to enhance forage quality.</title>
        <authorList>
            <person name="Carballo J."/>
            <person name="Santos B.A.C.M."/>
            <person name="Zappacosta D."/>
            <person name="Garbus I."/>
            <person name="Selva J.P."/>
            <person name="Gallo C.A."/>
            <person name="Diaz A."/>
            <person name="Albertini E."/>
            <person name="Caccamo M."/>
            <person name="Echenique V."/>
        </authorList>
    </citation>
    <scope>NUCLEOTIDE SEQUENCE [LARGE SCALE GENOMIC DNA]</scope>
    <source>
        <strain evidence="3">cv. Victoria</strain>
        <tissue evidence="2">Leaf</tissue>
    </source>
</reference>
<evidence type="ECO:0000256" key="1">
    <source>
        <dbReference type="SAM" id="MobiDB-lite"/>
    </source>
</evidence>
<proteinExistence type="predicted"/>
<comment type="caution">
    <text evidence="2">The sequence shown here is derived from an EMBL/GenBank/DDBJ whole genome shotgun (WGS) entry which is preliminary data.</text>
</comment>
<dbReference type="Gene3D" id="3.40.140.10">
    <property type="entry name" value="Cytidine Deaminase, domain 2"/>
    <property type="match status" value="1"/>
</dbReference>
<feature type="non-terminal residue" evidence="2">
    <location>
        <position position="1"/>
    </location>
</feature>
<dbReference type="InterPro" id="IPR050242">
    <property type="entry name" value="JAMM_MPN+_peptidase_M67A"/>
</dbReference>
<accession>A0A5J9UNC1</accession>
<organism evidence="2 3">
    <name type="scientific">Eragrostis curvula</name>
    <name type="common">weeping love grass</name>
    <dbReference type="NCBI Taxonomy" id="38414"/>
    <lineage>
        <taxon>Eukaryota</taxon>
        <taxon>Viridiplantae</taxon>
        <taxon>Streptophyta</taxon>
        <taxon>Embryophyta</taxon>
        <taxon>Tracheophyta</taxon>
        <taxon>Spermatophyta</taxon>
        <taxon>Magnoliopsida</taxon>
        <taxon>Liliopsida</taxon>
        <taxon>Poales</taxon>
        <taxon>Poaceae</taxon>
        <taxon>PACMAD clade</taxon>
        <taxon>Chloridoideae</taxon>
        <taxon>Eragrostideae</taxon>
        <taxon>Eragrostidinae</taxon>
        <taxon>Eragrostis</taxon>
    </lineage>
</organism>
<sequence length="432" mass="48018">MPGDASGPSAQGHRAMRHPLAAAAKGPVAHGDDGGAPLAMAPHPASASLDGRANGRRSRFACRRLGERRAERRAERRMASEMSLTSVKISEEVWLTCLSPTALTTEKEEVMGLLLSDIEGRHDRLDMGAAPQMRWRAEEGLRRGQPRAARRRVGAGRDILLFRFQLPFLELIAWCCVEKHGVGFGCVGLNFSSHKMTATIGKTARIFIYNYNKGLHNSLERCIPDVRTQAMFQLLDSGFVGLIFSCFSGEDAQKVGKIQVIAFQSQGGHQHIVTPLAIAPVIDLESSWSSSDNVSPSIEGIEQDTGDSRFSKNLWIRDFILILTPIIRRSINLEKTAIVAYDPDNIHEASIDPYDSDMTPSIQEALHWSNMDVSFFANSGAEYVRKEVPLHILPIRNMLKLDTALTSYCDMQHVLFEEEKSAYNQAMQQNIW</sequence>
<gene>
    <name evidence="2" type="ORF">EJB05_27217</name>
</gene>